<organism evidence="7 8">
    <name type="scientific">Didymella heteroderae</name>
    <dbReference type="NCBI Taxonomy" id="1769908"/>
    <lineage>
        <taxon>Eukaryota</taxon>
        <taxon>Fungi</taxon>
        <taxon>Dikarya</taxon>
        <taxon>Ascomycota</taxon>
        <taxon>Pezizomycotina</taxon>
        <taxon>Dothideomycetes</taxon>
        <taxon>Pleosporomycetidae</taxon>
        <taxon>Pleosporales</taxon>
        <taxon>Pleosporineae</taxon>
        <taxon>Didymellaceae</taxon>
        <taxon>Didymella</taxon>
    </lineage>
</organism>
<keyword evidence="2 5" id="KW-0378">Hydrolase</keyword>
<keyword evidence="4" id="KW-0961">Cell wall biogenesis/degradation</keyword>
<dbReference type="AlphaFoldDB" id="A0A9P4WXK8"/>
<dbReference type="InterPro" id="IPR001547">
    <property type="entry name" value="Glyco_hydro_5"/>
</dbReference>
<dbReference type="PANTHER" id="PTHR31297">
    <property type="entry name" value="GLUCAN ENDO-1,6-BETA-GLUCOSIDASE B"/>
    <property type="match status" value="1"/>
</dbReference>
<keyword evidence="8" id="KW-1185">Reference proteome</keyword>
<evidence type="ECO:0000256" key="4">
    <source>
        <dbReference type="ARBA" id="ARBA00023316"/>
    </source>
</evidence>
<dbReference type="InterPro" id="IPR050386">
    <property type="entry name" value="Glycosyl_hydrolase_5"/>
</dbReference>
<gene>
    <name evidence="7" type="ORF">E8E12_010479</name>
</gene>
<dbReference type="InterPro" id="IPR017853">
    <property type="entry name" value="GH"/>
</dbReference>
<dbReference type="GO" id="GO:0009251">
    <property type="term" value="P:glucan catabolic process"/>
    <property type="evidence" value="ECO:0007669"/>
    <property type="project" value="TreeGrafter"/>
</dbReference>
<comment type="similarity">
    <text evidence="1 5">Belongs to the glycosyl hydrolase 5 (cellulase A) family.</text>
</comment>
<evidence type="ECO:0000259" key="6">
    <source>
        <dbReference type="Pfam" id="PF00150"/>
    </source>
</evidence>
<evidence type="ECO:0000313" key="7">
    <source>
        <dbReference type="EMBL" id="KAF3044418.1"/>
    </source>
</evidence>
<sequence>MRVHSTLPASLAAATTLVNGAPHSASDKRGVDFNWGSTKVRGVNLGGWLVLEPFITPSIFESHSDPGYPVIDEWTLCEKLGKQGCYDTLKPHWDNFVSLQDFQKIRDSGFNVVRIPVGYWSYVEPWGPFTQGAAPYLDQAITWARETGLKVVIDLHGAPKSQNGFDHSGQKLENPGWGDADSLAYTHQVLKILNEKYATPDMQDVVVAIQPLNEPFLAKVPQDTVRQFYRDAFYNLRQVSDTPIALHDGFFEPSWMNGFLTPQDNNAQGVIVDHHEYQIFDAGLVAMGVEGHLGMACNAVDYYATSDKWTIVGEWSGALTDCAKHLNGFATGSRMEGSFAGASYIGSCEGKSGRVDSWSQDWKDSVRRYIEVQLDAFEARTQGWIFWNFKTEGSAGEWDLFQLLDGGVFPQPLSDRRFGKYCTNV</sequence>
<reference evidence="7" key="1">
    <citation type="submission" date="2019-04" db="EMBL/GenBank/DDBJ databases">
        <title>Sequencing of skin fungus with MAO and IRED activity.</title>
        <authorList>
            <person name="Marsaioli A.J."/>
            <person name="Bonatto J.M.C."/>
            <person name="Reis Junior O."/>
        </authorList>
    </citation>
    <scope>NUCLEOTIDE SEQUENCE</scope>
    <source>
        <strain evidence="7">28M1</strain>
    </source>
</reference>
<feature type="domain" description="Glycoside hydrolase family 5" evidence="6">
    <location>
        <begin position="97"/>
        <end position="319"/>
    </location>
</feature>
<comment type="caution">
    <text evidence="7">The sequence shown here is derived from an EMBL/GenBank/DDBJ whole genome shotgun (WGS) entry which is preliminary data.</text>
</comment>
<dbReference type="Gene3D" id="3.20.20.80">
    <property type="entry name" value="Glycosidases"/>
    <property type="match status" value="1"/>
</dbReference>
<dbReference type="GO" id="GO:0004338">
    <property type="term" value="F:glucan exo-1,3-beta-glucosidase activity"/>
    <property type="evidence" value="ECO:0007669"/>
    <property type="project" value="TreeGrafter"/>
</dbReference>
<dbReference type="OrthoDB" id="62120at2759"/>
<evidence type="ECO:0000313" key="8">
    <source>
        <dbReference type="Proteomes" id="UP000758155"/>
    </source>
</evidence>
<evidence type="ECO:0000256" key="5">
    <source>
        <dbReference type="RuleBase" id="RU361153"/>
    </source>
</evidence>
<dbReference type="GO" id="GO:0005576">
    <property type="term" value="C:extracellular region"/>
    <property type="evidence" value="ECO:0007669"/>
    <property type="project" value="TreeGrafter"/>
</dbReference>
<keyword evidence="3 5" id="KW-0326">Glycosidase</keyword>
<evidence type="ECO:0000256" key="1">
    <source>
        <dbReference type="ARBA" id="ARBA00005641"/>
    </source>
</evidence>
<dbReference type="Pfam" id="PF00150">
    <property type="entry name" value="Cellulase"/>
    <property type="match status" value="1"/>
</dbReference>
<dbReference type="GO" id="GO:0009986">
    <property type="term" value="C:cell surface"/>
    <property type="evidence" value="ECO:0007669"/>
    <property type="project" value="TreeGrafter"/>
</dbReference>
<dbReference type="GO" id="GO:0071555">
    <property type="term" value="P:cell wall organization"/>
    <property type="evidence" value="ECO:0007669"/>
    <property type="project" value="UniProtKB-KW"/>
</dbReference>
<dbReference type="Proteomes" id="UP000758155">
    <property type="component" value="Unassembled WGS sequence"/>
</dbReference>
<accession>A0A9P4WXK8</accession>
<name>A0A9P4WXK8_9PLEO</name>
<evidence type="ECO:0000256" key="2">
    <source>
        <dbReference type="ARBA" id="ARBA00022801"/>
    </source>
</evidence>
<dbReference type="PANTHER" id="PTHR31297:SF8">
    <property type="entry name" value="GLYCOSIDE HYDROLASE FAMILY 5 DOMAIN-CONTAINING PROTEIN"/>
    <property type="match status" value="1"/>
</dbReference>
<dbReference type="EMBL" id="SWKV01000009">
    <property type="protein sequence ID" value="KAF3044418.1"/>
    <property type="molecule type" value="Genomic_DNA"/>
</dbReference>
<dbReference type="SUPFAM" id="SSF51445">
    <property type="entry name" value="(Trans)glycosidases"/>
    <property type="match status" value="1"/>
</dbReference>
<proteinExistence type="inferred from homology"/>
<evidence type="ECO:0000256" key="3">
    <source>
        <dbReference type="ARBA" id="ARBA00023295"/>
    </source>
</evidence>
<protein>
    <recommendedName>
        <fullName evidence="6">Glycoside hydrolase family 5 domain-containing protein</fullName>
    </recommendedName>
</protein>